<dbReference type="EMBL" id="CP036273">
    <property type="protein sequence ID" value="QDU24086.1"/>
    <property type="molecule type" value="Genomic_DNA"/>
</dbReference>
<keyword evidence="3" id="KW-0812">Transmembrane</keyword>
<evidence type="ECO:0000256" key="1">
    <source>
        <dbReference type="ARBA" id="ARBA00022801"/>
    </source>
</evidence>
<feature type="domain" description="AB hydrolase-1" evidence="4">
    <location>
        <begin position="104"/>
        <end position="308"/>
    </location>
</feature>
<dbReference type="KEGG" id="uli:ETAA1_60990"/>
<accession>A0A517Y2R5</accession>
<dbReference type="AlphaFoldDB" id="A0A517Y2R5"/>
<proteinExistence type="inferred from homology"/>
<keyword evidence="1 5" id="KW-0378">Hydrolase</keyword>
<dbReference type="PANTHER" id="PTHR22946:SF9">
    <property type="entry name" value="POLYKETIDE TRANSFERASE AF380"/>
    <property type="match status" value="1"/>
</dbReference>
<dbReference type="InterPro" id="IPR050261">
    <property type="entry name" value="FrsA_esterase"/>
</dbReference>
<evidence type="ECO:0000313" key="5">
    <source>
        <dbReference type="EMBL" id="QDU24086.1"/>
    </source>
</evidence>
<dbReference type="OrthoDB" id="9776685at2"/>
<dbReference type="SUPFAM" id="SSF53474">
    <property type="entry name" value="alpha/beta-Hydrolases"/>
    <property type="match status" value="1"/>
</dbReference>
<protein>
    <submittedName>
        <fullName evidence="5">Alpha/beta hydrolase family protein</fullName>
    </submittedName>
</protein>
<organism evidence="5 6">
    <name type="scientific">Urbifossiella limnaea</name>
    <dbReference type="NCBI Taxonomy" id="2528023"/>
    <lineage>
        <taxon>Bacteria</taxon>
        <taxon>Pseudomonadati</taxon>
        <taxon>Planctomycetota</taxon>
        <taxon>Planctomycetia</taxon>
        <taxon>Gemmatales</taxon>
        <taxon>Gemmataceae</taxon>
        <taxon>Urbifossiella</taxon>
    </lineage>
</organism>
<dbReference type="PANTHER" id="PTHR22946">
    <property type="entry name" value="DIENELACTONE HYDROLASE DOMAIN-CONTAINING PROTEIN-RELATED"/>
    <property type="match status" value="1"/>
</dbReference>
<reference evidence="5 6" key="1">
    <citation type="submission" date="2019-02" db="EMBL/GenBank/DDBJ databases">
        <title>Deep-cultivation of Planctomycetes and their phenomic and genomic characterization uncovers novel biology.</title>
        <authorList>
            <person name="Wiegand S."/>
            <person name="Jogler M."/>
            <person name="Boedeker C."/>
            <person name="Pinto D."/>
            <person name="Vollmers J."/>
            <person name="Rivas-Marin E."/>
            <person name="Kohn T."/>
            <person name="Peeters S.H."/>
            <person name="Heuer A."/>
            <person name="Rast P."/>
            <person name="Oberbeckmann S."/>
            <person name="Bunk B."/>
            <person name="Jeske O."/>
            <person name="Meyerdierks A."/>
            <person name="Storesund J.E."/>
            <person name="Kallscheuer N."/>
            <person name="Luecker S."/>
            <person name="Lage O.M."/>
            <person name="Pohl T."/>
            <person name="Merkel B.J."/>
            <person name="Hornburger P."/>
            <person name="Mueller R.-W."/>
            <person name="Bruemmer F."/>
            <person name="Labrenz M."/>
            <person name="Spormann A.M."/>
            <person name="Op den Camp H."/>
            <person name="Overmann J."/>
            <person name="Amann R."/>
            <person name="Jetten M.S.M."/>
            <person name="Mascher T."/>
            <person name="Medema M.H."/>
            <person name="Devos D.P."/>
            <person name="Kaster A.-K."/>
            <person name="Ovreas L."/>
            <person name="Rohde M."/>
            <person name="Galperin M.Y."/>
            <person name="Jogler C."/>
        </authorList>
    </citation>
    <scope>NUCLEOTIDE SEQUENCE [LARGE SCALE GENOMIC DNA]</scope>
    <source>
        <strain evidence="5 6">ETA_A1</strain>
    </source>
</reference>
<feature type="transmembrane region" description="Helical" evidence="3">
    <location>
        <begin position="6"/>
        <end position="30"/>
    </location>
</feature>
<dbReference type="InterPro" id="IPR029058">
    <property type="entry name" value="AB_hydrolase_fold"/>
</dbReference>
<keyword evidence="3" id="KW-0472">Membrane</keyword>
<keyword evidence="6" id="KW-1185">Reference proteome</keyword>
<comment type="similarity">
    <text evidence="2">Belongs to the AB hydrolase superfamily. FUS2 hydrolase family.</text>
</comment>
<dbReference type="Gene3D" id="3.40.50.1820">
    <property type="entry name" value="alpha/beta hydrolase"/>
    <property type="match status" value="1"/>
</dbReference>
<keyword evidence="3" id="KW-1133">Transmembrane helix</keyword>
<dbReference type="RefSeq" id="WP_145244280.1">
    <property type="nucleotide sequence ID" value="NZ_CP036273.1"/>
</dbReference>
<sequence length="334" mass="37023">MVFWLWVTLAVVATPPVAVGLGLAMLYLYLRWKYVPLLVRIFQEKPLFIVPKGQPSDAAEPVAFPAADGLTLRGCYVRTPAPTRKGVILFGLEFGSDRWACRQYCEQLVAAGYDVFTYEPRNQGDSDKDAAYEPLQWVTDKDTADLSAALKYLRARPDADPAGIGLFGISKGGSTGFVAAAGDRGIRCVVTDGAYATYTTLVPYMQKFVKIYSSRSNLQKALPNWFYGLLGLSGVRRVGRNRGVTYPSVEKAVGRMRQPLLMIHGEGDTYIKPDMARALFERAKGEKELWVVPKAKHNQALHVAGDEYHRRVVEFFDRHLARVDAEPTVPAGAD</sequence>
<dbReference type="InterPro" id="IPR000073">
    <property type="entry name" value="AB_hydrolase_1"/>
</dbReference>
<gene>
    <name evidence="5" type="ORF">ETAA1_60990</name>
</gene>
<name>A0A517Y2R5_9BACT</name>
<dbReference type="Pfam" id="PF12697">
    <property type="entry name" value="Abhydrolase_6"/>
    <property type="match status" value="1"/>
</dbReference>
<dbReference type="GO" id="GO:0052689">
    <property type="term" value="F:carboxylic ester hydrolase activity"/>
    <property type="evidence" value="ECO:0007669"/>
    <property type="project" value="UniProtKB-ARBA"/>
</dbReference>
<evidence type="ECO:0000256" key="3">
    <source>
        <dbReference type="SAM" id="Phobius"/>
    </source>
</evidence>
<evidence type="ECO:0000259" key="4">
    <source>
        <dbReference type="Pfam" id="PF12697"/>
    </source>
</evidence>
<evidence type="ECO:0000313" key="6">
    <source>
        <dbReference type="Proteomes" id="UP000319576"/>
    </source>
</evidence>
<dbReference type="Proteomes" id="UP000319576">
    <property type="component" value="Chromosome"/>
</dbReference>
<evidence type="ECO:0000256" key="2">
    <source>
        <dbReference type="ARBA" id="ARBA00038115"/>
    </source>
</evidence>